<proteinExistence type="predicted"/>
<evidence type="ECO:0000313" key="2">
    <source>
        <dbReference type="EMBL" id="SNQ62576.1"/>
    </source>
</evidence>
<reference evidence="3" key="1">
    <citation type="submission" date="2017-06" db="EMBL/GenBank/DDBJ databases">
        <authorList>
            <person name="Cremers G."/>
        </authorList>
    </citation>
    <scope>NUCLEOTIDE SEQUENCE [LARGE SCALE GENOMIC DNA]</scope>
</reference>
<dbReference type="EMBL" id="FZMP01000228">
    <property type="protein sequence ID" value="SNQ62576.1"/>
    <property type="molecule type" value="Genomic_DNA"/>
</dbReference>
<dbReference type="OrthoDB" id="385949at2157"/>
<name>A0A284VTE7_9EURY</name>
<gene>
    <name evidence="2" type="ORF">MNV_790021</name>
</gene>
<protein>
    <submittedName>
        <fullName evidence="2">Uncharacterized protein</fullName>
    </submittedName>
</protein>
<dbReference type="Proteomes" id="UP000218615">
    <property type="component" value="Unassembled WGS sequence"/>
</dbReference>
<feature type="transmembrane region" description="Helical" evidence="1">
    <location>
        <begin position="6"/>
        <end position="25"/>
    </location>
</feature>
<keyword evidence="1" id="KW-0472">Membrane</keyword>
<keyword evidence="1" id="KW-0812">Transmembrane</keyword>
<evidence type="ECO:0000256" key="1">
    <source>
        <dbReference type="SAM" id="Phobius"/>
    </source>
</evidence>
<sequence>MSWELLDITSFILFTLIFYFLGVLSKRLGEVMGMKKYYYMYYLGMALMLSGSVVMTPFFNIGNPKLYGYALFALGLTAGLIASIKYWGWLFKELFKG</sequence>
<accession>A0A284VTE7</accession>
<dbReference type="RefSeq" id="WP_096207119.1">
    <property type="nucleotide sequence ID" value="NZ_FZMP01000228.1"/>
</dbReference>
<feature type="transmembrane region" description="Helical" evidence="1">
    <location>
        <begin position="66"/>
        <end position="87"/>
    </location>
</feature>
<organism evidence="2 3">
    <name type="scientific">Candidatus Methanoperedens nitratireducens</name>
    <dbReference type="NCBI Taxonomy" id="1392998"/>
    <lineage>
        <taxon>Archaea</taxon>
        <taxon>Methanobacteriati</taxon>
        <taxon>Methanobacteriota</taxon>
        <taxon>Stenosarchaea group</taxon>
        <taxon>Methanomicrobia</taxon>
        <taxon>Methanosarcinales</taxon>
        <taxon>ANME-2 cluster</taxon>
        <taxon>Candidatus Methanoperedentaceae</taxon>
        <taxon>Candidatus Methanoperedens</taxon>
    </lineage>
</organism>
<feature type="transmembrane region" description="Helical" evidence="1">
    <location>
        <begin position="37"/>
        <end position="60"/>
    </location>
</feature>
<keyword evidence="1" id="KW-1133">Transmembrane helix</keyword>
<keyword evidence="3" id="KW-1185">Reference proteome</keyword>
<evidence type="ECO:0000313" key="3">
    <source>
        <dbReference type="Proteomes" id="UP000218615"/>
    </source>
</evidence>
<dbReference type="AlphaFoldDB" id="A0A284VTE7"/>